<dbReference type="OrthoDB" id="7069377at2"/>
<dbReference type="GO" id="GO:0003743">
    <property type="term" value="F:translation initiation factor activity"/>
    <property type="evidence" value="ECO:0007669"/>
    <property type="project" value="UniProtKB-KW"/>
</dbReference>
<name>A0A380MYL9_9GAMM</name>
<dbReference type="Pfam" id="PF01471">
    <property type="entry name" value="PG_binding_1"/>
    <property type="match status" value="2"/>
</dbReference>
<dbReference type="GO" id="GO:0016740">
    <property type="term" value="F:transferase activity"/>
    <property type="evidence" value="ECO:0007669"/>
    <property type="project" value="UniProtKB-KW"/>
</dbReference>
<dbReference type="Proteomes" id="UP000254575">
    <property type="component" value="Unassembled WGS sequence"/>
</dbReference>
<dbReference type="SUPFAM" id="SSF47090">
    <property type="entry name" value="PGBD-like"/>
    <property type="match status" value="2"/>
</dbReference>
<reference evidence="4 5" key="1">
    <citation type="submission" date="2018-06" db="EMBL/GenBank/DDBJ databases">
        <authorList>
            <consortium name="Pathogen Informatics"/>
            <person name="Doyle S."/>
        </authorList>
    </citation>
    <scope>NUCLEOTIDE SEQUENCE [LARGE SCALE GENOMIC DNA]</scope>
    <source>
        <strain evidence="4 5">NCTC10717</strain>
    </source>
</reference>
<feature type="signal peptide" evidence="2">
    <location>
        <begin position="1"/>
        <end position="20"/>
    </location>
</feature>
<organism evidence="4 5">
    <name type="scientific">Suttonella indologenes</name>
    <dbReference type="NCBI Taxonomy" id="13276"/>
    <lineage>
        <taxon>Bacteria</taxon>
        <taxon>Pseudomonadati</taxon>
        <taxon>Pseudomonadota</taxon>
        <taxon>Gammaproteobacteria</taxon>
        <taxon>Cardiobacteriales</taxon>
        <taxon>Cardiobacteriaceae</taxon>
        <taxon>Suttonella</taxon>
    </lineage>
</organism>
<evidence type="ECO:0000313" key="4">
    <source>
        <dbReference type="EMBL" id="SUO97402.1"/>
    </source>
</evidence>
<feature type="chain" id="PRO_5016697725" evidence="2">
    <location>
        <begin position="21"/>
        <end position="536"/>
    </location>
</feature>
<evidence type="ECO:0000259" key="3">
    <source>
        <dbReference type="Pfam" id="PF01471"/>
    </source>
</evidence>
<evidence type="ECO:0000256" key="1">
    <source>
        <dbReference type="SAM" id="MobiDB-lite"/>
    </source>
</evidence>
<keyword evidence="4" id="KW-0808">Transferase</keyword>
<evidence type="ECO:0000313" key="5">
    <source>
        <dbReference type="Proteomes" id="UP000254575"/>
    </source>
</evidence>
<gene>
    <name evidence="4" type="ORF">NCTC10717_01430</name>
</gene>
<feature type="compositionally biased region" description="Polar residues" evidence="1">
    <location>
        <begin position="447"/>
        <end position="462"/>
    </location>
</feature>
<feature type="domain" description="Peptidoglycan binding-like" evidence="3">
    <location>
        <begin position="151"/>
        <end position="188"/>
    </location>
</feature>
<dbReference type="InterPro" id="IPR002477">
    <property type="entry name" value="Peptidoglycan-bd-like"/>
</dbReference>
<keyword evidence="4" id="KW-0396">Initiation factor</keyword>
<feature type="compositionally biased region" description="Basic and acidic residues" evidence="1">
    <location>
        <begin position="252"/>
        <end position="266"/>
    </location>
</feature>
<feature type="region of interest" description="Disordered" evidence="1">
    <location>
        <begin position="236"/>
        <end position="266"/>
    </location>
</feature>
<accession>A0A380MYL9</accession>
<keyword evidence="5" id="KW-1185">Reference proteome</keyword>
<dbReference type="Gene3D" id="1.10.101.10">
    <property type="entry name" value="PGBD-like superfamily/PGBD"/>
    <property type="match status" value="2"/>
</dbReference>
<proteinExistence type="predicted"/>
<feature type="domain" description="Peptidoglycan binding-like" evidence="3">
    <location>
        <begin position="93"/>
        <end position="136"/>
    </location>
</feature>
<protein>
    <submittedName>
        <fullName evidence="4">Transcription initiation factor TFIID, subunit TAF12 (Also component of histone acetyltransferase SAGA)</fullName>
    </submittedName>
</protein>
<dbReference type="InterPro" id="IPR036366">
    <property type="entry name" value="PGBDSf"/>
</dbReference>
<sequence length="536" mass="58001">MPLRYPFLLLALLSAQWAQALDCTDTATLFAAAYQRDNHVIEAYQSAQCPLDISNERGLGLYDVAALTGNTSLQSLLEQGHAAQKGKYSPALIRLIQTGMRYIDHDAGPIDGVFNQTTQQAVKAYQKSLGIKQSGSISGDWLSVFYVQITKQVQRDLNRLGFGGGAADGIIGANTQKAMRAFRTREKLDHPEFGQIDYQLMYQLMIADNERTKVAIEQREKEALAAQKAALAAQAKAKQEAEKRRRQAQAAEKARREAEEKAAALAAKEAEAARQAQLAQQQAQAAEQVRQAELAKQAETARQAQLSQQQAAEAAKRAQAAQQAEAARQAQLAQQQAQAAEQLRQAELAKQAEAARQAQLAQQQAAEAAKRAQAAQQAEAARQAQLAQQQEAARQAEIARQQAEAARLASERAKQQEAAAKAQVEKAAAERRAQEERAKQEALARQTRLQSTSTAPTVSGNATATAIRSSISGGVRKGNFVTVSGTLVYTGGENHCHINGQKLDAGWCRTYFATGANKQCDAVISKTGTVLSLRCK</sequence>
<dbReference type="RefSeq" id="WP_115218613.1">
    <property type="nucleotide sequence ID" value="NZ_UHIA01000004.1"/>
</dbReference>
<dbReference type="EMBL" id="UHIA01000004">
    <property type="protein sequence ID" value="SUO97402.1"/>
    <property type="molecule type" value="Genomic_DNA"/>
</dbReference>
<dbReference type="InterPro" id="IPR036365">
    <property type="entry name" value="PGBD-like_sf"/>
</dbReference>
<keyword evidence="4" id="KW-0648">Protein biosynthesis</keyword>
<dbReference type="AlphaFoldDB" id="A0A380MYL9"/>
<keyword evidence="2" id="KW-0732">Signal</keyword>
<feature type="region of interest" description="Disordered" evidence="1">
    <location>
        <begin position="409"/>
        <end position="462"/>
    </location>
</feature>
<feature type="compositionally biased region" description="Basic and acidic residues" evidence="1">
    <location>
        <begin position="423"/>
        <end position="442"/>
    </location>
</feature>
<evidence type="ECO:0000256" key="2">
    <source>
        <dbReference type="SAM" id="SignalP"/>
    </source>
</evidence>